<sequence length="214" mass="23176">MNGKDRDALLSEFETHGYAASFPPDEPLPEVCAVLNATMLALLARAEHLYGRAPAGSPASVIDHPGTDRLPVALDRKDPRHYCVLVNSLANTWEEAFYVLAHEVVHLLNPASSESDAVATLEEGVAIAFAETAYTEYITPYTGSGAQRSPLRGEYTAYIAAYDAAALITASTLARVRETFGSFAHAMDKATMQRICGDEITDKQAHLLTAPFEF</sequence>
<evidence type="ECO:0000313" key="2">
    <source>
        <dbReference type="Proteomes" id="UP001429601"/>
    </source>
</evidence>
<name>A0ABX0Q2E6_9GAMM</name>
<comment type="caution">
    <text evidence="1">The sequence shown here is derived from an EMBL/GenBank/DDBJ whole genome shotgun (WGS) entry which is preliminary data.</text>
</comment>
<dbReference type="EMBL" id="JAAQQR010000003">
    <property type="protein sequence ID" value="NID04689.1"/>
    <property type="molecule type" value="Genomic_DNA"/>
</dbReference>
<accession>A0ABX0Q2E6</accession>
<dbReference type="RefSeq" id="WP_167124600.1">
    <property type="nucleotide sequence ID" value="NZ_JAAQQR010000003.1"/>
</dbReference>
<keyword evidence="2" id="KW-1185">Reference proteome</keyword>
<reference evidence="1 2" key="1">
    <citation type="journal article" date="2011" name="Curr. Microbiol.">
        <title>Luteibacter jiangsuensis sp. nov.: a methamidophos-degrading bacterium isolated from a methamidophos-manufacturing factory.</title>
        <authorList>
            <person name="Wang L."/>
            <person name="Wang G.L."/>
            <person name="Li S.P."/>
            <person name="Jiang J.D."/>
        </authorList>
    </citation>
    <scope>NUCLEOTIDE SEQUENCE [LARGE SCALE GENOMIC DNA]</scope>
    <source>
        <strain evidence="1 2">CGMCC 1.10133</strain>
    </source>
</reference>
<evidence type="ECO:0000313" key="1">
    <source>
        <dbReference type="EMBL" id="NID04689.1"/>
    </source>
</evidence>
<dbReference type="Proteomes" id="UP001429601">
    <property type="component" value="Unassembled WGS sequence"/>
</dbReference>
<gene>
    <name evidence="1" type="ORF">HBF26_07310</name>
</gene>
<protein>
    <recommendedName>
        <fullName evidence="3">IrrE N-terminal-like domain-containing protein</fullName>
    </recommendedName>
</protein>
<proteinExistence type="predicted"/>
<organism evidence="1 2">
    <name type="scientific">Luteibacter jiangsuensis</name>
    <dbReference type="NCBI Taxonomy" id="637577"/>
    <lineage>
        <taxon>Bacteria</taxon>
        <taxon>Pseudomonadati</taxon>
        <taxon>Pseudomonadota</taxon>
        <taxon>Gammaproteobacteria</taxon>
        <taxon>Lysobacterales</taxon>
        <taxon>Rhodanobacteraceae</taxon>
        <taxon>Luteibacter</taxon>
    </lineage>
</organism>
<evidence type="ECO:0008006" key="3">
    <source>
        <dbReference type="Google" id="ProtNLM"/>
    </source>
</evidence>